<reference evidence="14 15" key="1">
    <citation type="journal article" date="2024" name="Nat. Commun.">
        <title>Phylogenomics reveals the evolutionary origins of lichenization in chlorophyte algae.</title>
        <authorList>
            <person name="Puginier C."/>
            <person name="Libourel C."/>
            <person name="Otte J."/>
            <person name="Skaloud P."/>
            <person name="Haon M."/>
            <person name="Grisel S."/>
            <person name="Petersen M."/>
            <person name="Berrin J.G."/>
            <person name="Delaux P.M."/>
            <person name="Dal Grande F."/>
            <person name="Keller J."/>
        </authorList>
    </citation>
    <scope>NUCLEOTIDE SEQUENCE [LARGE SCALE GENOMIC DNA]</scope>
    <source>
        <strain evidence="14 15">SAG 2043</strain>
    </source>
</reference>
<evidence type="ECO:0000256" key="5">
    <source>
        <dbReference type="ARBA" id="ARBA00022801"/>
    </source>
</evidence>
<evidence type="ECO:0000256" key="10">
    <source>
        <dbReference type="ARBA" id="ARBA00023180"/>
    </source>
</evidence>
<dbReference type="GO" id="GO:0006487">
    <property type="term" value="P:protein N-linked glycosylation"/>
    <property type="evidence" value="ECO:0007669"/>
    <property type="project" value="TreeGrafter"/>
</dbReference>
<evidence type="ECO:0000256" key="7">
    <source>
        <dbReference type="ARBA" id="ARBA00022968"/>
    </source>
</evidence>
<keyword evidence="5" id="KW-0378">Hydrolase</keyword>
<evidence type="ECO:0000259" key="13">
    <source>
        <dbReference type="Pfam" id="PF03200"/>
    </source>
</evidence>
<evidence type="ECO:0000256" key="1">
    <source>
        <dbReference type="ARBA" id="ARBA00004648"/>
    </source>
</evidence>
<keyword evidence="6" id="KW-0256">Endoplasmic reticulum</keyword>
<evidence type="ECO:0000256" key="8">
    <source>
        <dbReference type="ARBA" id="ARBA00022989"/>
    </source>
</evidence>
<evidence type="ECO:0000256" key="6">
    <source>
        <dbReference type="ARBA" id="ARBA00022824"/>
    </source>
</evidence>
<keyword evidence="9" id="KW-0472">Membrane</keyword>
<keyword evidence="11" id="KW-0326">Glycosidase</keyword>
<sequence>MFQITAELPFALDLAFVSGLEADTDAERQHTESGKRAEGLTGSALNGLLQQHEAAFDSRFKRTFGSFSAPGTPAGTAEVAKAALSNLLGSIGYFYGSSLIALPPDRSGKPGQQSVVPSWDAPLFTAVPSRSFFPRGFLWDEGFHQLLVRKWDRRLSRDILAHWLDLMNSHGWIAREQILGAEARSRVPADFVVQRPDSANPPTLFLPLSDMASEVAADMAAELDPDPKRAAEVPGKGLRASPAEQAAEAEFLLQAFPRLQAWFGWFNATQAGPVAHSYRWRGRDASTVRELNPKTLTSGLDDYPRASHPTKEERHVDLRCWMALAASSLVSIGTHMGLPAHQVAPYQETVALLGDVASLNALHYDASRGQYLDYGYHTEDVSLKWMLQRAPDGGVVARELRRMVGAPPKLQFVPHFGYVSLFPLLMGLLDKDSPELGQQLEHLRNPELLWTPYGLRSLSATSSMHGKYNTEHDAPYWRGPIWMNLNFLTLRALHRYGQAGGKHAARAGQIYAELRSNVLRNMVEAYAQSGYLWENYDQADGHGKGSHPFTGWTALLVLIGAESY</sequence>
<feature type="domain" description="Glycosyl hydrolase family 63 C-terminal" evidence="13">
    <location>
        <begin position="41"/>
        <end position="561"/>
    </location>
</feature>
<dbReference type="SUPFAM" id="SSF48208">
    <property type="entry name" value="Six-hairpin glycosidases"/>
    <property type="match status" value="1"/>
</dbReference>
<dbReference type="Gene3D" id="1.50.10.10">
    <property type="match status" value="1"/>
</dbReference>
<accession>A0AAW1QQN0</accession>
<keyword evidence="4" id="KW-0812">Transmembrane</keyword>
<dbReference type="Pfam" id="PF03200">
    <property type="entry name" value="Glyco_hydro_63"/>
    <property type="match status" value="1"/>
</dbReference>
<dbReference type="EMBL" id="JALJOR010000002">
    <property type="protein sequence ID" value="KAK9823782.1"/>
    <property type="molecule type" value="Genomic_DNA"/>
</dbReference>
<keyword evidence="10" id="KW-0325">Glycoprotein</keyword>
<gene>
    <name evidence="14" type="ORF">WJX72_005454</name>
</gene>
<evidence type="ECO:0000256" key="12">
    <source>
        <dbReference type="ARBA" id="ARBA00038888"/>
    </source>
</evidence>
<evidence type="ECO:0000313" key="15">
    <source>
        <dbReference type="Proteomes" id="UP001489004"/>
    </source>
</evidence>
<dbReference type="EC" id="3.2.1.106" evidence="12"/>
<comment type="subcellular location">
    <subcellularLocation>
        <location evidence="1">Endoplasmic reticulum membrane</location>
        <topology evidence="1">Single-pass type II membrane protein</topology>
    </subcellularLocation>
</comment>
<keyword evidence="8" id="KW-1133">Transmembrane helix</keyword>
<dbReference type="InterPro" id="IPR012341">
    <property type="entry name" value="6hp_glycosidase-like_sf"/>
</dbReference>
<dbReference type="GO" id="GO:0004573">
    <property type="term" value="F:Glc3Man9GlcNAc2 oligosaccharide glucosidase activity"/>
    <property type="evidence" value="ECO:0007669"/>
    <property type="project" value="UniProtKB-EC"/>
</dbReference>
<evidence type="ECO:0000256" key="11">
    <source>
        <dbReference type="ARBA" id="ARBA00023295"/>
    </source>
</evidence>
<name>A0AAW1QQN0_9CHLO</name>
<evidence type="ECO:0000256" key="2">
    <source>
        <dbReference type="ARBA" id="ARBA00004740"/>
    </source>
</evidence>
<evidence type="ECO:0000256" key="9">
    <source>
        <dbReference type="ARBA" id="ARBA00023136"/>
    </source>
</evidence>
<evidence type="ECO:0000313" key="14">
    <source>
        <dbReference type="EMBL" id="KAK9823782.1"/>
    </source>
</evidence>
<comment type="similarity">
    <text evidence="3">Belongs to the glycosyl hydrolase 63 family.</text>
</comment>
<keyword evidence="15" id="KW-1185">Reference proteome</keyword>
<dbReference type="InterPro" id="IPR008928">
    <property type="entry name" value="6-hairpin_glycosidase_sf"/>
</dbReference>
<evidence type="ECO:0000256" key="4">
    <source>
        <dbReference type="ARBA" id="ARBA00022692"/>
    </source>
</evidence>
<protein>
    <recommendedName>
        <fullName evidence="12">mannosyl-oligosaccharide glucosidase</fullName>
        <ecNumber evidence="12">3.2.1.106</ecNumber>
    </recommendedName>
</protein>
<dbReference type="PANTHER" id="PTHR10412:SF11">
    <property type="entry name" value="MANNOSYL-OLIGOSACCHARIDE GLUCOSIDASE"/>
    <property type="match status" value="1"/>
</dbReference>
<keyword evidence="7" id="KW-0735">Signal-anchor</keyword>
<comment type="pathway">
    <text evidence="2">Glycan metabolism; N-glycan degradation.</text>
</comment>
<dbReference type="Proteomes" id="UP001489004">
    <property type="component" value="Unassembled WGS sequence"/>
</dbReference>
<comment type="caution">
    <text evidence="14">The sequence shown here is derived from an EMBL/GenBank/DDBJ whole genome shotgun (WGS) entry which is preliminary data.</text>
</comment>
<dbReference type="PANTHER" id="PTHR10412">
    <property type="entry name" value="MANNOSYL-OLIGOSACCHARIDE GLUCOSIDASE"/>
    <property type="match status" value="1"/>
</dbReference>
<organism evidence="14 15">
    <name type="scientific">[Myrmecia] bisecta</name>
    <dbReference type="NCBI Taxonomy" id="41462"/>
    <lineage>
        <taxon>Eukaryota</taxon>
        <taxon>Viridiplantae</taxon>
        <taxon>Chlorophyta</taxon>
        <taxon>core chlorophytes</taxon>
        <taxon>Trebouxiophyceae</taxon>
        <taxon>Trebouxiales</taxon>
        <taxon>Trebouxiaceae</taxon>
        <taxon>Myrmecia</taxon>
    </lineage>
</organism>
<dbReference type="InterPro" id="IPR031335">
    <property type="entry name" value="Glyco_hydro_63_C"/>
</dbReference>
<proteinExistence type="inferred from homology"/>
<dbReference type="GO" id="GO:0009311">
    <property type="term" value="P:oligosaccharide metabolic process"/>
    <property type="evidence" value="ECO:0007669"/>
    <property type="project" value="InterPro"/>
</dbReference>
<evidence type="ECO:0000256" key="3">
    <source>
        <dbReference type="ARBA" id="ARBA00010833"/>
    </source>
</evidence>
<dbReference type="GO" id="GO:0005789">
    <property type="term" value="C:endoplasmic reticulum membrane"/>
    <property type="evidence" value="ECO:0007669"/>
    <property type="project" value="UniProtKB-SubCell"/>
</dbReference>
<dbReference type="FunFam" id="1.50.10.10:FF:000009">
    <property type="entry name" value="mannosyl-oligosaccharide glucosidase"/>
    <property type="match status" value="1"/>
</dbReference>
<dbReference type="InterPro" id="IPR004888">
    <property type="entry name" value="Glycoside_hydrolase_63"/>
</dbReference>
<dbReference type="AlphaFoldDB" id="A0AAW1QQN0"/>